<name>A0A0D0AGJ6_9AGAM</name>
<dbReference type="InParanoid" id="A0A0D0AGJ6"/>
<reference evidence="3" key="2">
    <citation type="submission" date="2015-01" db="EMBL/GenBank/DDBJ databases">
        <title>Evolutionary Origins and Diversification of the Mycorrhizal Mutualists.</title>
        <authorList>
            <consortium name="DOE Joint Genome Institute"/>
            <consortium name="Mycorrhizal Genomics Consortium"/>
            <person name="Kohler A."/>
            <person name="Kuo A."/>
            <person name="Nagy L.G."/>
            <person name="Floudas D."/>
            <person name="Copeland A."/>
            <person name="Barry K.W."/>
            <person name="Cichocki N."/>
            <person name="Veneault-Fourrey C."/>
            <person name="LaButti K."/>
            <person name="Lindquist E.A."/>
            <person name="Lipzen A."/>
            <person name="Lundell T."/>
            <person name="Morin E."/>
            <person name="Murat C."/>
            <person name="Riley R."/>
            <person name="Ohm R."/>
            <person name="Sun H."/>
            <person name="Tunlid A."/>
            <person name="Henrissat B."/>
            <person name="Grigoriev I.V."/>
            <person name="Hibbett D.S."/>
            <person name="Martin F."/>
        </authorList>
    </citation>
    <scope>NUCLEOTIDE SEQUENCE [LARGE SCALE GENOMIC DNA]</scope>
    <source>
        <strain evidence="3">UH-Slu-Lm8-n1</strain>
    </source>
</reference>
<evidence type="ECO:0000256" key="1">
    <source>
        <dbReference type="SAM" id="MobiDB-lite"/>
    </source>
</evidence>
<reference evidence="2 3" key="1">
    <citation type="submission" date="2014-04" db="EMBL/GenBank/DDBJ databases">
        <authorList>
            <consortium name="DOE Joint Genome Institute"/>
            <person name="Kuo A."/>
            <person name="Ruytinx J."/>
            <person name="Rineau F."/>
            <person name="Colpaert J."/>
            <person name="Kohler A."/>
            <person name="Nagy L.G."/>
            <person name="Floudas D."/>
            <person name="Copeland A."/>
            <person name="Barry K.W."/>
            <person name="Cichocki N."/>
            <person name="Veneault-Fourrey C."/>
            <person name="LaButti K."/>
            <person name="Lindquist E.A."/>
            <person name="Lipzen A."/>
            <person name="Lundell T."/>
            <person name="Morin E."/>
            <person name="Murat C."/>
            <person name="Sun H."/>
            <person name="Tunlid A."/>
            <person name="Henrissat B."/>
            <person name="Grigoriev I.V."/>
            <person name="Hibbett D.S."/>
            <person name="Martin F."/>
            <person name="Nordberg H.P."/>
            <person name="Cantor M.N."/>
            <person name="Hua S.X."/>
        </authorList>
    </citation>
    <scope>NUCLEOTIDE SEQUENCE [LARGE SCALE GENOMIC DNA]</scope>
    <source>
        <strain evidence="2 3">UH-Slu-Lm8-n1</strain>
    </source>
</reference>
<dbReference type="AlphaFoldDB" id="A0A0D0AGJ6"/>
<keyword evidence="3" id="KW-1185">Reference proteome</keyword>
<dbReference type="HOGENOM" id="CLU_568798_0_0_1"/>
<dbReference type="Proteomes" id="UP000054485">
    <property type="component" value="Unassembled WGS sequence"/>
</dbReference>
<protein>
    <submittedName>
        <fullName evidence="2">Uncharacterized protein</fullName>
    </submittedName>
</protein>
<organism evidence="2 3">
    <name type="scientific">Suillus luteus UH-Slu-Lm8-n1</name>
    <dbReference type="NCBI Taxonomy" id="930992"/>
    <lineage>
        <taxon>Eukaryota</taxon>
        <taxon>Fungi</taxon>
        <taxon>Dikarya</taxon>
        <taxon>Basidiomycota</taxon>
        <taxon>Agaricomycotina</taxon>
        <taxon>Agaricomycetes</taxon>
        <taxon>Agaricomycetidae</taxon>
        <taxon>Boletales</taxon>
        <taxon>Suillineae</taxon>
        <taxon>Suillaceae</taxon>
        <taxon>Suillus</taxon>
    </lineage>
</organism>
<evidence type="ECO:0000313" key="2">
    <source>
        <dbReference type="EMBL" id="KIK40886.1"/>
    </source>
</evidence>
<dbReference type="OrthoDB" id="2666906at2759"/>
<gene>
    <name evidence="2" type="ORF">CY34DRAFT_242936</name>
</gene>
<accession>A0A0D0AGJ6</accession>
<feature type="region of interest" description="Disordered" evidence="1">
    <location>
        <begin position="412"/>
        <end position="433"/>
    </location>
</feature>
<evidence type="ECO:0000313" key="3">
    <source>
        <dbReference type="Proteomes" id="UP000054485"/>
    </source>
</evidence>
<dbReference type="EMBL" id="KN835287">
    <property type="protein sequence ID" value="KIK40886.1"/>
    <property type="molecule type" value="Genomic_DNA"/>
</dbReference>
<sequence>MISTTFYVASRVALTSLISVSFFEETVLRPIRSGPRKVSAGLVVSALKSTIILILAADEAASMYLNDETSAPSTGGHIHDAVPAAPRLVGTVCSACELHQGYPDRLSPVDSATSDPASNFIFPFHSSSSSSSPVLGSATPRDIPFFDLPIITNCKRLSITSDTSTVACDDDRLKDVLLPSPLFSSSPVLDSMPCDSDNITIPDLPNLAICNRLSITSTALVASEDDAKDVHSDNDNYTMPHSEVRAPAHTTTNDCVDVSTPSTTTIGIISPFCTPYIRPLVVLVDEFQITPMSITNYSILGSAHLMDALLQATMTTIHSSPSIVFNCDFIHLDDVFTNTDETSDTKIVEHHIDTLPPRTPALTADNLFVIDNSLSINTVLTIENAVTIQHAPSHSLNLRSLALLDSFPTSLSTNTDTNPSGSAHPANASSDPIKTTPSWLKPLILVTKYRAASQLIPLPPTALPYQPEKLRPFKLKQQKV</sequence>
<proteinExistence type="predicted"/>